<dbReference type="EMBL" id="MGJZ01000022">
    <property type="protein sequence ID" value="OGN16901.1"/>
    <property type="molecule type" value="Genomic_DNA"/>
</dbReference>
<gene>
    <name evidence="1" type="ORF">A3C88_00435</name>
</gene>
<reference evidence="1 2" key="1">
    <citation type="journal article" date="2016" name="Nat. Commun.">
        <title>Thousands of microbial genomes shed light on interconnected biogeochemical processes in an aquifer system.</title>
        <authorList>
            <person name="Anantharaman K."/>
            <person name="Brown C.T."/>
            <person name="Hug L.A."/>
            <person name="Sharon I."/>
            <person name="Castelle C.J."/>
            <person name="Probst A.J."/>
            <person name="Thomas B.C."/>
            <person name="Singh A."/>
            <person name="Wilkins M.J."/>
            <person name="Karaoz U."/>
            <person name="Brodie E.L."/>
            <person name="Williams K.H."/>
            <person name="Hubbard S.S."/>
            <person name="Banfield J.F."/>
        </authorList>
    </citation>
    <scope>NUCLEOTIDE SEQUENCE [LARGE SCALE GENOMIC DNA]</scope>
</reference>
<evidence type="ECO:0000313" key="1">
    <source>
        <dbReference type="EMBL" id="OGN16901.1"/>
    </source>
</evidence>
<comment type="caution">
    <text evidence="1">The sequence shown here is derived from an EMBL/GenBank/DDBJ whole genome shotgun (WGS) entry which is preliminary data.</text>
</comment>
<dbReference type="Proteomes" id="UP000178117">
    <property type="component" value="Unassembled WGS sequence"/>
</dbReference>
<proteinExistence type="predicted"/>
<accession>A0A1F8FV95</accession>
<name>A0A1F8FV95_9BACT</name>
<organism evidence="1 2">
    <name type="scientific">Candidatus Yanofskybacteria bacterium RIFCSPHIGHO2_02_FULL_50_12</name>
    <dbReference type="NCBI Taxonomy" id="1802685"/>
    <lineage>
        <taxon>Bacteria</taxon>
        <taxon>Candidatus Yanofskyibacteriota</taxon>
    </lineage>
</organism>
<dbReference type="AlphaFoldDB" id="A0A1F8FV95"/>
<evidence type="ECO:0008006" key="3">
    <source>
        <dbReference type="Google" id="ProtNLM"/>
    </source>
</evidence>
<evidence type="ECO:0000313" key="2">
    <source>
        <dbReference type="Proteomes" id="UP000178117"/>
    </source>
</evidence>
<protein>
    <recommendedName>
        <fullName evidence="3">Resolvase HTH domain-containing protein</fullName>
    </recommendedName>
</protein>
<sequence>MMTKEKERVQARHLRHKGFSLNQIVATLKISKSSASTWVRDVKMTKKQHTFLRHKAHLKEVIVKRVETRLKNENARRRSIMDVHKKDISAKALDLETLKILGTALYWAEGGKSQKNRSFGFWNSDPKMVRVMMAFLKNVCKIPDKRFRAHINLHAHLDAGAAEKYWSAISGIPLSQFYKTTKVISKSSKNTRDTLPYGTFSIQIPSTDLFLKMLAWIEAITEKVATQYN</sequence>